<sequence>MELAAAFLSHQGAASTAIVIVPQMQILNYSSRLQRFSQNRTVLTPQNAHQSRIGYGHPALVYAPALKELELAQRYTRDQPIAVVEDPSFSCAAWADEIGAINLVERQVHSVSRSADHQKLLERIDFAGNNGWGDAPGKRDLRRYLAELAEIGALNKEEIMAHQLVHGRHCHYKSLTYLSDEIDRASS</sequence>
<organism evidence="1 2">
    <name type="scientific">Nocardia veterana</name>
    <dbReference type="NCBI Taxonomy" id="132249"/>
    <lineage>
        <taxon>Bacteria</taxon>
        <taxon>Bacillati</taxon>
        <taxon>Actinomycetota</taxon>
        <taxon>Actinomycetes</taxon>
        <taxon>Mycobacteriales</taxon>
        <taxon>Nocardiaceae</taxon>
        <taxon>Nocardia</taxon>
    </lineage>
</organism>
<name>A0A7X6LZB9_9NOCA</name>
<keyword evidence="2" id="KW-1185">Reference proteome</keyword>
<proteinExistence type="predicted"/>
<comment type="caution">
    <text evidence="1">The sequence shown here is derived from an EMBL/GenBank/DDBJ whole genome shotgun (WGS) entry which is preliminary data.</text>
</comment>
<evidence type="ECO:0000313" key="1">
    <source>
        <dbReference type="EMBL" id="NKY86547.1"/>
    </source>
</evidence>
<dbReference type="AlphaFoldDB" id="A0A7X6LZB9"/>
<dbReference type="Proteomes" id="UP000523447">
    <property type="component" value="Unassembled WGS sequence"/>
</dbReference>
<dbReference type="RefSeq" id="WP_040718996.1">
    <property type="nucleotide sequence ID" value="NZ_CAWPHS010000003.1"/>
</dbReference>
<reference evidence="1 2" key="1">
    <citation type="submission" date="2020-04" db="EMBL/GenBank/DDBJ databases">
        <title>MicrobeNet Type strains.</title>
        <authorList>
            <person name="Nicholson A.C."/>
        </authorList>
    </citation>
    <scope>NUCLEOTIDE SEQUENCE [LARGE SCALE GENOMIC DNA]</scope>
    <source>
        <strain evidence="1 2">DSM 44445</strain>
    </source>
</reference>
<dbReference type="EMBL" id="JAAXPE010000011">
    <property type="protein sequence ID" value="NKY86547.1"/>
    <property type="molecule type" value="Genomic_DNA"/>
</dbReference>
<protein>
    <submittedName>
        <fullName evidence="1">Uncharacterized protein</fullName>
    </submittedName>
</protein>
<gene>
    <name evidence="1" type="ORF">HGA07_13005</name>
</gene>
<accession>A0A7X6LZB9</accession>
<evidence type="ECO:0000313" key="2">
    <source>
        <dbReference type="Proteomes" id="UP000523447"/>
    </source>
</evidence>